<organism evidence="1 2">
    <name type="scientific">Gordonia phage SheckWes</name>
    <dbReference type="NCBI Taxonomy" id="2591117"/>
    <lineage>
        <taxon>Viruses</taxon>
        <taxon>Duplodnaviria</taxon>
        <taxon>Heunggongvirae</taxon>
        <taxon>Uroviricota</taxon>
        <taxon>Caudoviricetes</taxon>
        <taxon>Ponsvirus</taxon>
        <taxon>Ponsvirus sheckwes</taxon>
    </lineage>
</organism>
<dbReference type="RefSeq" id="YP_010663348.1">
    <property type="nucleotide sequence ID" value="NC_070895.1"/>
</dbReference>
<proteinExistence type="predicted"/>
<dbReference type="GeneID" id="77939370"/>
<evidence type="ECO:0000313" key="2">
    <source>
        <dbReference type="Proteomes" id="UP000318552"/>
    </source>
</evidence>
<protein>
    <submittedName>
        <fullName evidence="1">Uncharacterized protein</fullName>
    </submittedName>
</protein>
<dbReference type="KEGG" id="vg:77939370"/>
<keyword evidence="2" id="KW-1185">Reference proteome</keyword>
<sequence length="86" mass="9439">MGPWVIATAFPVPFPPACTLGLGLRRVVILAQQLQVVVIIRPALCSRNAMINPARTWRNRLSARLASILRVLTESTCTNASPRCSR</sequence>
<name>A0A515MIK6_9CAUD</name>
<evidence type="ECO:0000313" key="1">
    <source>
        <dbReference type="EMBL" id="QDM56501.1"/>
    </source>
</evidence>
<dbReference type="Proteomes" id="UP000318552">
    <property type="component" value="Segment"/>
</dbReference>
<reference evidence="2" key="1">
    <citation type="submission" date="2019-05" db="EMBL/GenBank/DDBJ databases">
        <authorList>
            <person name="Begin E.J."/>
            <person name="Burnham C.Matt."/>
            <person name="Chappell E."/>
            <person name="Hambrick G.L."/>
            <person name="Harrington T.R."/>
            <person name="Harris A.E."/>
            <person name="Hasley B.L."/>
            <person name="Haynie C.M."/>
            <person name="Hopkins G.A."/>
            <person name="Hutchins C.B."/>
            <person name="Jester D.A."/>
            <person name="Johnson J."/>
            <person name="Martin A.P."/>
            <person name="Merino K.D."/>
            <person name="Pinkerton C.N."/>
            <person name="Poe J.Gabe."/>
            <person name="Savage T.D."/>
            <person name="Smith R.Hunter."/>
            <person name="Smith J.Zane."/>
            <person name="Spiva T.A."/>
            <person name="Thompson L."/>
            <person name="Thompson N.R."/>
            <person name="Thurman R.E."/>
            <person name="West C.T."/>
            <person name="Reyna N.S."/>
            <person name="Plymale R.C."/>
            <person name="Garlena R.A."/>
            <person name="Russell D.A."/>
            <person name="Pope W.H."/>
            <person name="Jacobs-Sera D."/>
            <person name="Hatfull G.F."/>
        </authorList>
    </citation>
    <scope>NUCLEOTIDE SEQUENCE [LARGE SCALE GENOMIC DNA]</scope>
</reference>
<dbReference type="EMBL" id="MK967385">
    <property type="protein sequence ID" value="QDM56501.1"/>
    <property type="molecule type" value="Genomic_DNA"/>
</dbReference>
<accession>A0A515MIK6</accession>
<gene>
    <name evidence="1" type="primary">75</name>
    <name evidence="1" type="ORF">SEA_SHECKWES_75</name>
</gene>